<dbReference type="InterPro" id="IPR036236">
    <property type="entry name" value="Znf_C2H2_sf"/>
</dbReference>
<feature type="compositionally biased region" description="Polar residues" evidence="1">
    <location>
        <begin position="465"/>
        <end position="499"/>
    </location>
</feature>
<dbReference type="OrthoDB" id="71500at2759"/>
<dbReference type="SUPFAM" id="SSF57667">
    <property type="entry name" value="beta-beta-alpha zinc fingers"/>
    <property type="match status" value="1"/>
</dbReference>
<dbReference type="GO" id="GO:0008270">
    <property type="term" value="F:zinc ion binding"/>
    <property type="evidence" value="ECO:0007669"/>
    <property type="project" value="InterPro"/>
</dbReference>
<feature type="compositionally biased region" description="Low complexity" evidence="1">
    <location>
        <begin position="28"/>
        <end position="42"/>
    </location>
</feature>
<feature type="compositionally biased region" description="Low complexity" evidence="1">
    <location>
        <begin position="435"/>
        <end position="448"/>
    </location>
</feature>
<comment type="caution">
    <text evidence="3">The sequence shown here is derived from an EMBL/GenBank/DDBJ whole genome shotgun (WGS) entry which is preliminary data.</text>
</comment>
<proteinExistence type="predicted"/>
<evidence type="ECO:0000259" key="2">
    <source>
        <dbReference type="SMART" id="SM00451"/>
    </source>
</evidence>
<dbReference type="PANTHER" id="PTHR31434">
    <property type="entry name" value="S PHASE CYCLIN A-ASSOCIATED PROTEIN IN THE ENDOPLASMIC RETICULUM"/>
    <property type="match status" value="1"/>
</dbReference>
<feature type="compositionally biased region" description="Basic and acidic residues" evidence="1">
    <location>
        <begin position="595"/>
        <end position="604"/>
    </location>
</feature>
<dbReference type="STRING" id="6573.A0A210QBX8"/>
<dbReference type="Proteomes" id="UP000242188">
    <property type="component" value="Unassembled WGS sequence"/>
</dbReference>
<feature type="compositionally biased region" description="Basic and acidic residues" evidence="1">
    <location>
        <begin position="760"/>
        <end position="775"/>
    </location>
</feature>
<dbReference type="SMART" id="SM00451">
    <property type="entry name" value="ZnF_U1"/>
    <property type="match status" value="1"/>
</dbReference>
<dbReference type="Gene3D" id="3.30.160.60">
    <property type="entry name" value="Classic Zinc Finger"/>
    <property type="match status" value="1"/>
</dbReference>
<feature type="compositionally biased region" description="Basic and acidic residues" evidence="1">
    <location>
        <begin position="416"/>
        <end position="434"/>
    </location>
</feature>
<dbReference type="PANTHER" id="PTHR31434:SF2">
    <property type="entry name" value="S PHASE CYCLIN A-ASSOCIATED PROTEIN IN THE ENDOPLASMIC RETICULUM"/>
    <property type="match status" value="1"/>
</dbReference>
<dbReference type="Pfam" id="PF16501">
    <property type="entry name" value="SCAPER_N"/>
    <property type="match status" value="1"/>
</dbReference>
<feature type="compositionally biased region" description="Basic and acidic residues" evidence="1">
    <location>
        <begin position="510"/>
        <end position="526"/>
    </location>
</feature>
<reference evidence="3 4" key="1">
    <citation type="journal article" date="2017" name="Nat. Ecol. Evol.">
        <title>Scallop genome provides insights into evolution of bilaterian karyotype and development.</title>
        <authorList>
            <person name="Wang S."/>
            <person name="Zhang J."/>
            <person name="Jiao W."/>
            <person name="Li J."/>
            <person name="Xun X."/>
            <person name="Sun Y."/>
            <person name="Guo X."/>
            <person name="Huan P."/>
            <person name="Dong B."/>
            <person name="Zhang L."/>
            <person name="Hu X."/>
            <person name="Sun X."/>
            <person name="Wang J."/>
            <person name="Zhao C."/>
            <person name="Wang Y."/>
            <person name="Wang D."/>
            <person name="Huang X."/>
            <person name="Wang R."/>
            <person name="Lv J."/>
            <person name="Li Y."/>
            <person name="Zhang Z."/>
            <person name="Liu B."/>
            <person name="Lu W."/>
            <person name="Hui Y."/>
            <person name="Liang J."/>
            <person name="Zhou Z."/>
            <person name="Hou R."/>
            <person name="Li X."/>
            <person name="Liu Y."/>
            <person name="Li H."/>
            <person name="Ning X."/>
            <person name="Lin Y."/>
            <person name="Zhao L."/>
            <person name="Xing Q."/>
            <person name="Dou J."/>
            <person name="Li Y."/>
            <person name="Mao J."/>
            <person name="Guo H."/>
            <person name="Dou H."/>
            <person name="Li T."/>
            <person name="Mu C."/>
            <person name="Jiang W."/>
            <person name="Fu Q."/>
            <person name="Fu X."/>
            <person name="Miao Y."/>
            <person name="Liu J."/>
            <person name="Yu Q."/>
            <person name="Li R."/>
            <person name="Liao H."/>
            <person name="Li X."/>
            <person name="Kong Y."/>
            <person name="Jiang Z."/>
            <person name="Chourrout D."/>
            <person name="Li R."/>
            <person name="Bao Z."/>
        </authorList>
    </citation>
    <scope>NUCLEOTIDE SEQUENCE [LARGE SCALE GENOMIC DNA]</scope>
    <source>
        <strain evidence="3 4">PY_sf001</strain>
    </source>
</reference>
<feature type="compositionally biased region" description="Polar residues" evidence="1">
    <location>
        <begin position="341"/>
        <end position="355"/>
    </location>
</feature>
<dbReference type="InterPro" id="IPR013087">
    <property type="entry name" value="Znf_C2H2_type"/>
</dbReference>
<name>A0A210QBX8_MIZYE</name>
<sequence>MSETKRKRHGVGGRMRSENGENFHHRNPGSSSHHSRGGRNNSQTSGHYNRMNSYDRVRKIVQEEGRTARNLVIYNVPVEQENRAGANLPAGQQAIHMGRMGARKHPLKDQNRHRNVTPPKRKAADDYALMQKSQQELLKSPKSDSGLRKPDLRARYWKFLFDNLQRAVDAIYETCEQDESVVECKEVIMMLEQSTRDFKSLIERLHMLRAFEESAKEGDRPTSIAWEVRKMSPGKSAGTQGHGRSTSSPSPAQRVLTFPDQRSELGHSSWADKVKGKVAASCSADVPEVVSPTSTLPLPPPPVTQNGISASEPDTDGSNTIEDDNDGWETVQRGSKCKARQSPSQRSLENLTGVGQNLGRKNLKRTLSDPHASKTGHGQTKMEKSPLAKKSVAGGNKSPLSKKSVAGGNQNNGTRQRTDSKDSEKENRPSESRRQIASSQSDLSVSQSGRTSGARVSPTLKKSLPSVSRSSPNISGVSRSSEPTVGTKMSYSGSVTKGSSPAPARGRSTTKKDMKKSQSLDLKVEDSSVILSKVMEKGETDSLLVIKCADSPIDSKLKGTDSQGSHVQGASSDGLRQGEVPVNQETKGDDEERLDLESQEKDQQQDEEEKDRQQDEEEKDRQQDEEDDAYAAQLDSALATALEEEDTLTRELEEEQEQALESAIQEEETWLKALAQEQNSVIEVETETESDLGNTMSSLEASGQTLDWDILCAQYDEAEGKPKMSWGEIVDDAETRTPGHGVHMHEKLSSPSRRSTVHRSPTESRKRHEEKQAKARELREKFMHEKSERLGELSKKVEEVRAWKEELMRQRKGTIQSKMTRAEEKRHLQLRMKAQKAHEEEAKANEIAFINALDAQNKRHDIMSKHQESEARLHTMEEERQRKHVEKLAKESAVEERRRALYAERQAKLKDMEERRKQRDARVEHQQQEKEKERLEALRIREKEREERLAALNAQQQAHIQELQKKIQQKQDESTQRHQEALQQIREKAFEMTVQRLSSEDHNEPPNIAPYDTKKLCTICNVLIPSEVHLLSHLRGKKHQQALQDNNSGKTMTKQEIETFNLKHIVDAPTNSTHPKIVSEKERLKSLKKRCKKLRQRMITRGLEYENSLTGKITNADSTHKAKLQKVVRDINKYLQAPDTGPWPQNKVSALDRALGEISRILDKKVAADQTSIRILGGLTCLGRILQTVDVNAFHLPSVLPPKSLVLTCSVFRQACKGCYDNCHYMLFSNKLGTVIDLLIHRLTILLPEEQKRPASGYSGTNLSSSSSGPSKLPCDLVAVSLMQLLSSILNCLAKYGPTAKCSEAAAERMSSSGDPFTIRGNDVISYIISVGIVDKLTQYFRGVQGPIDEDKEGAEFLQHSLGLLVSMTKIMSKRNTSLFDQRKVEDPTQLINTYEMTELVGIVSLLYGMLLHSGAPSRSDSSPPEFPQHTMAVALTGLRMLNNMATLDLHMLQKTLGDEGMSLEFRHIASYLMWYCSHHTSDDILHEVIQCVGYFTVLCPDNQVVIQSGQPPTILQQMCSLPFKYFSDPRLTNVLFPTLISSCYNNQSNRQILEQELSCMLLSNFIEEKQLEVLQAKLHPSKKEKEKIKDLEHPRMQTASRFPMEQWMAAQEYFKIS</sequence>
<feature type="compositionally biased region" description="Acidic residues" evidence="1">
    <location>
        <begin position="605"/>
        <end position="629"/>
    </location>
</feature>
<feature type="region of interest" description="Disordered" evidence="1">
    <location>
        <begin position="289"/>
        <end position="528"/>
    </location>
</feature>
<organism evidence="3 4">
    <name type="scientific">Mizuhopecten yessoensis</name>
    <name type="common">Japanese scallop</name>
    <name type="synonym">Patinopecten yessoensis</name>
    <dbReference type="NCBI Taxonomy" id="6573"/>
    <lineage>
        <taxon>Eukaryota</taxon>
        <taxon>Metazoa</taxon>
        <taxon>Spiralia</taxon>
        <taxon>Lophotrochozoa</taxon>
        <taxon>Mollusca</taxon>
        <taxon>Bivalvia</taxon>
        <taxon>Autobranchia</taxon>
        <taxon>Pteriomorphia</taxon>
        <taxon>Pectinida</taxon>
        <taxon>Pectinoidea</taxon>
        <taxon>Pectinidae</taxon>
        <taxon>Mizuhopecten</taxon>
    </lineage>
</organism>
<feature type="compositionally biased region" description="Basic and acidic residues" evidence="1">
    <location>
        <begin position="734"/>
        <end position="748"/>
    </location>
</feature>
<feature type="region of interest" description="Disordered" evidence="1">
    <location>
        <begin position="232"/>
        <end position="255"/>
    </location>
</feature>
<feature type="region of interest" description="Disordered" evidence="1">
    <location>
        <begin position="1"/>
        <end position="52"/>
    </location>
</feature>
<protein>
    <submittedName>
        <fullName evidence="3">S phase cyclin A-associated protein in the endoplasmic reticulum</fullName>
    </submittedName>
</protein>
<feature type="region of interest" description="Disordered" evidence="1">
    <location>
        <begin position="865"/>
        <end position="897"/>
    </location>
</feature>
<evidence type="ECO:0000313" key="3">
    <source>
        <dbReference type="EMBL" id="OWF46230.1"/>
    </source>
</evidence>
<feature type="compositionally biased region" description="Basic and acidic residues" evidence="1">
    <location>
        <begin position="15"/>
        <end position="24"/>
    </location>
</feature>
<accession>A0A210QBX8</accession>
<feature type="domain" description="U1-type" evidence="2">
    <location>
        <begin position="1012"/>
        <end position="1046"/>
    </location>
</feature>
<feature type="compositionally biased region" description="Polar residues" evidence="1">
    <location>
        <begin position="560"/>
        <end position="571"/>
    </location>
</feature>
<evidence type="ECO:0000256" key="1">
    <source>
        <dbReference type="SAM" id="MobiDB-lite"/>
    </source>
</evidence>
<keyword evidence="4" id="KW-1185">Reference proteome</keyword>
<feature type="compositionally biased region" description="Polar residues" evidence="1">
    <location>
        <begin position="237"/>
        <end position="251"/>
    </location>
</feature>
<evidence type="ECO:0000313" key="4">
    <source>
        <dbReference type="Proteomes" id="UP000242188"/>
    </source>
</evidence>
<dbReference type="InterPro" id="IPR003604">
    <property type="entry name" value="Matrin/U1-like-C_Znf_C2H2"/>
</dbReference>
<dbReference type="Pfam" id="PF12874">
    <property type="entry name" value="zf-met"/>
    <property type="match status" value="1"/>
</dbReference>
<feature type="region of interest" description="Disordered" evidence="1">
    <location>
        <begin position="104"/>
        <end position="124"/>
    </location>
</feature>
<gene>
    <name evidence="3" type="ORF">KP79_PYT15453</name>
</gene>
<dbReference type="GO" id="GO:0003676">
    <property type="term" value="F:nucleic acid binding"/>
    <property type="evidence" value="ECO:0007669"/>
    <property type="project" value="InterPro"/>
</dbReference>
<feature type="compositionally biased region" description="Polar residues" evidence="1">
    <location>
        <begin position="43"/>
        <end position="52"/>
    </location>
</feature>
<dbReference type="InterPro" id="IPR032446">
    <property type="entry name" value="SCAPER_N"/>
</dbReference>
<feature type="compositionally biased region" description="Basic residues" evidence="1">
    <location>
        <begin position="1"/>
        <end position="11"/>
    </location>
</feature>
<feature type="region of interest" description="Disordered" evidence="1">
    <location>
        <begin position="909"/>
        <end position="935"/>
    </location>
</feature>
<feature type="region of interest" description="Disordered" evidence="1">
    <location>
        <begin position="553"/>
        <end position="664"/>
    </location>
</feature>
<feature type="compositionally biased region" description="Acidic residues" evidence="1">
    <location>
        <begin position="642"/>
        <end position="664"/>
    </location>
</feature>
<dbReference type="EMBL" id="NEDP02004226">
    <property type="protein sequence ID" value="OWF46230.1"/>
    <property type="molecule type" value="Genomic_DNA"/>
</dbReference>
<feature type="region of interest" description="Disordered" evidence="1">
    <location>
        <begin position="734"/>
        <end position="775"/>
    </location>
</feature>